<organism evidence="2 3">
    <name type="scientific">Gemmatirosa kalamazoonensis</name>
    <dbReference type="NCBI Taxonomy" id="861299"/>
    <lineage>
        <taxon>Bacteria</taxon>
        <taxon>Pseudomonadati</taxon>
        <taxon>Gemmatimonadota</taxon>
        <taxon>Gemmatimonadia</taxon>
        <taxon>Gemmatimonadales</taxon>
        <taxon>Gemmatimonadaceae</taxon>
        <taxon>Gemmatirosa</taxon>
    </lineage>
</organism>
<dbReference type="PANTHER" id="PTHR46018">
    <property type="entry name" value="ZINC PHOSPHODIESTERASE ELAC PROTEIN 1"/>
    <property type="match status" value="1"/>
</dbReference>
<dbReference type="Pfam" id="PF12706">
    <property type="entry name" value="Lactamase_B_2"/>
    <property type="match status" value="1"/>
</dbReference>
<evidence type="ECO:0000313" key="3">
    <source>
        <dbReference type="Proteomes" id="UP000019151"/>
    </source>
</evidence>
<dbReference type="RefSeq" id="WP_025411950.1">
    <property type="nucleotide sequence ID" value="NZ_CP007128.1"/>
</dbReference>
<evidence type="ECO:0000313" key="2">
    <source>
        <dbReference type="EMBL" id="AHG90480.1"/>
    </source>
</evidence>
<dbReference type="FunCoup" id="W0RJG5">
    <property type="interactions" value="31"/>
</dbReference>
<feature type="domain" description="Metallo-beta-lactamase" evidence="1">
    <location>
        <begin position="18"/>
        <end position="196"/>
    </location>
</feature>
<accession>W0RJG5</accession>
<dbReference type="GO" id="GO:0042781">
    <property type="term" value="F:3'-tRNA processing endoribonuclease activity"/>
    <property type="evidence" value="ECO:0007669"/>
    <property type="project" value="TreeGrafter"/>
</dbReference>
<dbReference type="Proteomes" id="UP000019151">
    <property type="component" value="Chromosome"/>
</dbReference>
<dbReference type="eggNOG" id="COG1234">
    <property type="taxonomic scope" value="Bacteria"/>
</dbReference>
<dbReference type="InParanoid" id="W0RJG5"/>
<dbReference type="PANTHER" id="PTHR46018:SF2">
    <property type="entry name" value="ZINC PHOSPHODIESTERASE ELAC PROTEIN 1"/>
    <property type="match status" value="1"/>
</dbReference>
<dbReference type="AlphaFoldDB" id="W0RJG5"/>
<proteinExistence type="predicted"/>
<dbReference type="InterPro" id="IPR001279">
    <property type="entry name" value="Metallo-B-lactamas"/>
</dbReference>
<dbReference type="EMBL" id="CP007128">
    <property type="protein sequence ID" value="AHG90480.1"/>
    <property type="molecule type" value="Genomic_DNA"/>
</dbReference>
<protein>
    <submittedName>
        <fullName evidence="2">Beta-lactamase domain protein</fullName>
    </submittedName>
</protein>
<gene>
    <name evidence="2" type="ORF">J421_2943</name>
</gene>
<dbReference type="InterPro" id="IPR036866">
    <property type="entry name" value="RibonucZ/Hydroxyglut_hydro"/>
</dbReference>
<dbReference type="STRING" id="861299.J421_2943"/>
<sequence>MRLTTIGTGAAAPDARRVNAGHLVEAGGTKLLLDCGSGVVHRMAGVGADWSGITHLALTHFDADHVSDVATLFVAWRWGQLPARSAPITVIGPPGTRALLERIAAALWDKLLAPGYPVVVEELAAGGTIALGDVTLRSQKVPHTDESVAYSVEHAGRRLVYTGDTAADDALGAWSHGCDLLLAECSLPEEMAVPTHLTPERVARLAATAQPRRLVLTHFYPPVERVDIRSLVARQWDGSVELAHDGWSTDI</sequence>
<name>W0RJG5_9BACT</name>
<dbReference type="SMART" id="SM00849">
    <property type="entry name" value="Lactamase_B"/>
    <property type="match status" value="1"/>
</dbReference>
<dbReference type="OrthoDB" id="9800940at2"/>
<dbReference type="SUPFAM" id="SSF56281">
    <property type="entry name" value="Metallo-hydrolase/oxidoreductase"/>
    <property type="match status" value="1"/>
</dbReference>
<evidence type="ECO:0000259" key="1">
    <source>
        <dbReference type="SMART" id="SM00849"/>
    </source>
</evidence>
<dbReference type="CDD" id="cd16272">
    <property type="entry name" value="RNaseZ_MBL-fold"/>
    <property type="match status" value="1"/>
</dbReference>
<keyword evidence="3" id="KW-1185">Reference proteome</keyword>
<dbReference type="HOGENOM" id="CLU_1060731_0_0_0"/>
<reference evidence="2 3" key="1">
    <citation type="journal article" date="2014" name="Genome Announc.">
        <title>Genome Sequence and Methylome of Soil Bacterium Gemmatirosa kalamazoonensis KBS708T, a Member of the Rarely Cultivated Gemmatimonadetes Phylum.</title>
        <authorList>
            <person name="Debruyn J.M."/>
            <person name="Radosevich M."/>
            <person name="Wommack K.E."/>
            <person name="Polson S.W."/>
            <person name="Hauser L.J."/>
            <person name="Fawaz M.N."/>
            <person name="Korlach J."/>
            <person name="Tsai Y.C."/>
        </authorList>
    </citation>
    <scope>NUCLEOTIDE SEQUENCE [LARGE SCALE GENOMIC DNA]</scope>
    <source>
        <strain evidence="2 3">KBS708</strain>
    </source>
</reference>
<dbReference type="Gene3D" id="3.60.15.10">
    <property type="entry name" value="Ribonuclease Z/Hydroxyacylglutathione hydrolase-like"/>
    <property type="match status" value="1"/>
</dbReference>
<dbReference type="KEGG" id="gba:J421_2943"/>